<feature type="domain" description="R13L1/DRL21-like LRR repeat region" evidence="10">
    <location>
        <begin position="686"/>
        <end position="811"/>
    </location>
</feature>
<sequence length="1006" mass="114471">MALEVVGGAFLSALFQDVFRKMASGEVVEFLKGKKLTDGLLKTLEIMLLSVSVVLDDAEEKQLSNSIVMHWLDALKEAVYDAEDLLEEIKTQVLKGKLEAEPGSSTSKVRNLFPSSDATLNTRIEEILVRLEFIAKQKDVLDLKVGAPQRVSQAPPSTSLLEDSGVYGRDEEKERLIRLLLSDDATGNKISVIPIVGMGGIGKTTLAQLIYNDVRVKQHFDLHAWVCVSDEFNILRITQTIYECVVSRTCDIRNLDLLQSELKEVLTGKKFLFVLDDVWNQNYMHWDFLRRPFESGGHGSKIIVTTRNEGVAFTMGNFQTHRLMQISEEGCWLLFAKHAFGNAGVSIDLDLERIGRKIVKKCEGLPLAAKSLGGLLRSKLNVEEWEDILNSDMWEWSQEESNIMPALWLSYRHLPSHLKCCFAFCSIFPKSYMFEKSELVLLWKAGDLLQPKRNKTLEEVGEHYFIELLSRSFFQLRKDDKSYFIMHDLINDLAKFVSRDFYVRLEESDSSNFASKTRHFSFMKKDCHSLEKFKALHGAKYLRTFLPLKQQNWYSLELRMLDKLVLHDLLPKLRCLRFLNLSGYDIWELPDSINNLQLLRHLDMSDTRIKKLPDSLCTLYNLQTLLLSKCKALAQLPGNLGRLINLSHLNVEGTKLEKMPPDMGKLKDLRLLSDFVLDKQAPRFQIVELKKLQHLRGALQISGVCNIVHVSDALEVNIMKDKKYLNELVLEWGSSITDNSQIDREVLEKFQPHGNLKRLSIYSYGGTRFPGWLGYYPSSTLIYLGLFKCANCYSLPSLGQLPSLRELHISELDAVVSIGPEFYGDSSSEIKPFRSLQVLTFTLMTEWLEWFFVGGEDQGGVFPNLLELRLVACPKLTGTLVLDYFPMLKSLNLFGTGLSLGSSQECNWPKPLSFTTLDMSICPNIVTFPYGKLHASNLTKMKISECKKFSSLPEQMHSLLPSLQSLLIFDCPELESFPEGGLPSKLESLGIFRCKKLIAKLVAWLR</sequence>
<organism evidence="11 12">
    <name type="scientific">Rosa chinensis</name>
    <name type="common">China rose</name>
    <dbReference type="NCBI Taxonomy" id="74649"/>
    <lineage>
        <taxon>Eukaryota</taxon>
        <taxon>Viridiplantae</taxon>
        <taxon>Streptophyta</taxon>
        <taxon>Embryophyta</taxon>
        <taxon>Tracheophyta</taxon>
        <taxon>Spermatophyta</taxon>
        <taxon>Magnoliopsida</taxon>
        <taxon>eudicotyledons</taxon>
        <taxon>Gunneridae</taxon>
        <taxon>Pentapetalae</taxon>
        <taxon>rosids</taxon>
        <taxon>fabids</taxon>
        <taxon>Rosales</taxon>
        <taxon>Rosaceae</taxon>
        <taxon>Rosoideae</taxon>
        <taxon>Rosoideae incertae sedis</taxon>
        <taxon>Rosa</taxon>
    </lineage>
</organism>
<dbReference type="Pfam" id="PF25019">
    <property type="entry name" value="LRR_R13L1-DRL21"/>
    <property type="match status" value="1"/>
</dbReference>
<dbReference type="Pfam" id="PF23598">
    <property type="entry name" value="LRR_14"/>
    <property type="match status" value="1"/>
</dbReference>
<feature type="domain" description="Disease resistance N-terminal" evidence="7">
    <location>
        <begin position="12"/>
        <end position="104"/>
    </location>
</feature>
<dbReference type="Gene3D" id="3.80.10.10">
    <property type="entry name" value="Ribonuclease Inhibitor"/>
    <property type="match status" value="2"/>
</dbReference>
<dbReference type="InterPro" id="IPR002182">
    <property type="entry name" value="NB-ARC"/>
</dbReference>
<dbReference type="GO" id="GO:0016787">
    <property type="term" value="F:hydrolase activity"/>
    <property type="evidence" value="ECO:0007669"/>
    <property type="project" value="UniProtKB-KW"/>
</dbReference>
<dbReference type="OMA" id="LMIEGKC"/>
<reference evidence="11 12" key="1">
    <citation type="journal article" date="2018" name="Nat. Genet.">
        <title>The Rosa genome provides new insights in the design of modern roses.</title>
        <authorList>
            <person name="Bendahmane M."/>
        </authorList>
    </citation>
    <scope>NUCLEOTIDE SEQUENCE [LARGE SCALE GENOMIC DNA]</scope>
    <source>
        <strain evidence="12">cv. Old Blush</strain>
    </source>
</reference>
<dbReference type="Pfam" id="PF18052">
    <property type="entry name" value="Rx_N"/>
    <property type="match status" value="1"/>
</dbReference>
<dbReference type="Pfam" id="PF23559">
    <property type="entry name" value="WHD_DRP"/>
    <property type="match status" value="1"/>
</dbReference>
<dbReference type="Proteomes" id="UP000238479">
    <property type="component" value="Chromosome 1"/>
</dbReference>
<dbReference type="SUPFAM" id="SSF52058">
    <property type="entry name" value="L domain-like"/>
    <property type="match status" value="1"/>
</dbReference>
<evidence type="ECO:0000259" key="10">
    <source>
        <dbReference type="Pfam" id="PF25019"/>
    </source>
</evidence>
<dbReference type="InterPro" id="IPR027417">
    <property type="entry name" value="P-loop_NTPase"/>
</dbReference>
<gene>
    <name evidence="11" type="ORF">RchiOBHm_Chr1g0340721</name>
</gene>
<evidence type="ECO:0000256" key="1">
    <source>
        <dbReference type="ARBA" id="ARBA00022614"/>
    </source>
</evidence>
<dbReference type="GO" id="GO:0005524">
    <property type="term" value="F:ATP binding"/>
    <property type="evidence" value="ECO:0007669"/>
    <property type="project" value="UniProtKB-KW"/>
</dbReference>
<dbReference type="Gene3D" id="1.20.5.4130">
    <property type="match status" value="1"/>
</dbReference>
<dbReference type="InterPro" id="IPR036388">
    <property type="entry name" value="WH-like_DNA-bd_sf"/>
</dbReference>
<evidence type="ECO:0000313" key="11">
    <source>
        <dbReference type="EMBL" id="PRQ56748.1"/>
    </source>
</evidence>
<dbReference type="Gene3D" id="1.10.8.430">
    <property type="entry name" value="Helical domain of apoptotic protease-activating factors"/>
    <property type="match status" value="1"/>
</dbReference>
<evidence type="ECO:0000256" key="4">
    <source>
        <dbReference type="ARBA" id="ARBA00022821"/>
    </source>
</evidence>
<dbReference type="PANTHER" id="PTHR36766:SF40">
    <property type="entry name" value="DISEASE RESISTANCE PROTEIN RGA3"/>
    <property type="match status" value="1"/>
</dbReference>
<dbReference type="Pfam" id="PF00931">
    <property type="entry name" value="NB-ARC"/>
    <property type="match status" value="1"/>
</dbReference>
<evidence type="ECO:0000259" key="6">
    <source>
        <dbReference type="Pfam" id="PF00931"/>
    </source>
</evidence>
<proteinExistence type="predicted"/>
<evidence type="ECO:0000259" key="9">
    <source>
        <dbReference type="Pfam" id="PF23598"/>
    </source>
</evidence>
<keyword evidence="4" id="KW-0611">Plant defense</keyword>
<dbReference type="GO" id="GO:0043531">
    <property type="term" value="F:ADP binding"/>
    <property type="evidence" value="ECO:0007669"/>
    <property type="project" value="InterPro"/>
</dbReference>
<protein>
    <submittedName>
        <fullName evidence="11">Putative P-loop containing nucleoside triphosphate hydrolase, leucine-rich repeat domain, L</fullName>
    </submittedName>
</protein>
<dbReference type="AlphaFoldDB" id="A0A2P6SDJ8"/>
<keyword evidence="3" id="KW-0547">Nucleotide-binding</keyword>
<dbReference type="InterPro" id="IPR032675">
    <property type="entry name" value="LRR_dom_sf"/>
</dbReference>
<name>A0A2P6SDJ8_ROSCH</name>
<evidence type="ECO:0000256" key="3">
    <source>
        <dbReference type="ARBA" id="ARBA00022741"/>
    </source>
</evidence>
<dbReference type="Gene3D" id="1.10.10.10">
    <property type="entry name" value="Winged helix-like DNA-binding domain superfamily/Winged helix DNA-binding domain"/>
    <property type="match status" value="1"/>
</dbReference>
<dbReference type="EMBL" id="PDCK01000039">
    <property type="protein sequence ID" value="PRQ56748.1"/>
    <property type="molecule type" value="Genomic_DNA"/>
</dbReference>
<feature type="domain" description="Disease resistance protein winged helix" evidence="8">
    <location>
        <begin position="427"/>
        <end position="494"/>
    </location>
</feature>
<dbReference type="GO" id="GO:0006952">
    <property type="term" value="P:defense response"/>
    <property type="evidence" value="ECO:0007669"/>
    <property type="project" value="UniProtKB-KW"/>
</dbReference>
<keyword evidence="1" id="KW-0433">Leucine-rich repeat</keyword>
<evidence type="ECO:0000259" key="7">
    <source>
        <dbReference type="Pfam" id="PF18052"/>
    </source>
</evidence>
<evidence type="ECO:0000313" key="12">
    <source>
        <dbReference type="Proteomes" id="UP000238479"/>
    </source>
</evidence>
<keyword evidence="5" id="KW-0067">ATP-binding</keyword>
<feature type="domain" description="NB-ARC" evidence="6">
    <location>
        <begin position="170"/>
        <end position="341"/>
    </location>
</feature>
<dbReference type="Gramene" id="PRQ56748">
    <property type="protein sequence ID" value="PRQ56748"/>
    <property type="gene ID" value="RchiOBHm_Chr1g0340721"/>
</dbReference>
<dbReference type="InterPro" id="IPR058922">
    <property type="entry name" value="WHD_DRP"/>
</dbReference>
<dbReference type="GO" id="GO:0051707">
    <property type="term" value="P:response to other organism"/>
    <property type="evidence" value="ECO:0007669"/>
    <property type="project" value="UniProtKB-ARBA"/>
</dbReference>
<evidence type="ECO:0000256" key="5">
    <source>
        <dbReference type="ARBA" id="ARBA00022840"/>
    </source>
</evidence>
<dbReference type="InterPro" id="IPR042197">
    <property type="entry name" value="Apaf_helical"/>
</dbReference>
<accession>A0A2P6SDJ8</accession>
<keyword evidence="11" id="KW-0378">Hydrolase</keyword>
<dbReference type="InterPro" id="IPR041118">
    <property type="entry name" value="Rx_N"/>
</dbReference>
<evidence type="ECO:0000259" key="8">
    <source>
        <dbReference type="Pfam" id="PF23559"/>
    </source>
</evidence>
<dbReference type="SMART" id="SM00369">
    <property type="entry name" value="LRR_TYP"/>
    <property type="match status" value="3"/>
</dbReference>
<dbReference type="SUPFAM" id="SSF52540">
    <property type="entry name" value="P-loop containing nucleoside triphosphate hydrolases"/>
    <property type="match status" value="1"/>
</dbReference>
<evidence type="ECO:0000256" key="2">
    <source>
        <dbReference type="ARBA" id="ARBA00022737"/>
    </source>
</evidence>
<dbReference type="InterPro" id="IPR056789">
    <property type="entry name" value="LRR_R13L1-DRL21"/>
</dbReference>
<dbReference type="InterPro" id="IPR003591">
    <property type="entry name" value="Leu-rich_rpt_typical-subtyp"/>
</dbReference>
<dbReference type="Gene3D" id="3.40.50.300">
    <property type="entry name" value="P-loop containing nucleotide triphosphate hydrolases"/>
    <property type="match status" value="1"/>
</dbReference>
<dbReference type="InterPro" id="IPR055414">
    <property type="entry name" value="LRR_R13L4/SHOC2-like"/>
</dbReference>
<feature type="domain" description="Disease resistance R13L4/SHOC-2-like LRR" evidence="9">
    <location>
        <begin position="570"/>
        <end position="631"/>
    </location>
</feature>
<comment type="caution">
    <text evidence="11">The sequence shown here is derived from an EMBL/GenBank/DDBJ whole genome shotgun (WGS) entry which is preliminary data.</text>
</comment>
<dbReference type="PANTHER" id="PTHR36766">
    <property type="entry name" value="PLANT BROAD-SPECTRUM MILDEW RESISTANCE PROTEIN RPW8"/>
    <property type="match status" value="1"/>
</dbReference>
<dbReference type="PRINTS" id="PR00364">
    <property type="entry name" value="DISEASERSIST"/>
</dbReference>
<keyword evidence="2" id="KW-0677">Repeat</keyword>
<dbReference type="FunFam" id="3.40.50.300:FF:001091">
    <property type="entry name" value="Probable disease resistance protein At1g61300"/>
    <property type="match status" value="1"/>
</dbReference>
<keyword evidence="12" id="KW-1185">Reference proteome</keyword>